<name>A0A2P8D1E9_9BACT</name>
<evidence type="ECO:0000256" key="1">
    <source>
        <dbReference type="ARBA" id="ARBA00022741"/>
    </source>
</evidence>
<accession>A0A2P8D1E9</accession>
<dbReference type="EMBL" id="PYGD01000006">
    <property type="protein sequence ID" value="PSK91038.1"/>
    <property type="molecule type" value="Genomic_DNA"/>
</dbReference>
<organism evidence="4 5">
    <name type="scientific">Taibaiella chishuiensis</name>
    <dbReference type="NCBI Taxonomy" id="1434707"/>
    <lineage>
        <taxon>Bacteria</taxon>
        <taxon>Pseudomonadati</taxon>
        <taxon>Bacteroidota</taxon>
        <taxon>Chitinophagia</taxon>
        <taxon>Chitinophagales</taxon>
        <taxon>Chitinophagaceae</taxon>
        <taxon>Taibaiella</taxon>
    </lineage>
</organism>
<gene>
    <name evidence="4" type="ORF">B0I18_10648</name>
</gene>
<proteinExistence type="predicted"/>
<keyword evidence="2" id="KW-0067">ATP-binding</keyword>
<dbReference type="Pfam" id="PF06414">
    <property type="entry name" value="Zeta_toxin"/>
    <property type="match status" value="1"/>
</dbReference>
<dbReference type="InterPro" id="IPR027417">
    <property type="entry name" value="P-loop_NTPase"/>
</dbReference>
<dbReference type="GO" id="GO:0016301">
    <property type="term" value="F:kinase activity"/>
    <property type="evidence" value="ECO:0007669"/>
    <property type="project" value="InterPro"/>
</dbReference>
<dbReference type="PANTHER" id="PTHR39206">
    <property type="entry name" value="SLL8004 PROTEIN"/>
    <property type="match status" value="1"/>
</dbReference>
<protein>
    <submittedName>
        <fullName evidence="4">Putative ABC-type ATPase</fullName>
    </submittedName>
</protein>
<sequence length="219" mass="25288">MSQPNLYVIAGPNGSGKSTFSRSLTLLDKVIDPDVELNLRRLQFPDISSANLLEAMNDNWFPNMVHEAIEKRKDFAFETNFRSASLMEVVKQFEEAGYLTHLFFIGLPSLQLSIKRVMLRVSKGGHDVDNADIEINYKASLENLEKYGASFDRTWLLHSSEYGKQLTLPYMVCKAEKGQLLKEQIHIPKWAEHFVRTLDRTRLEIEQKQSLSKRRGRRL</sequence>
<dbReference type="PANTHER" id="PTHR39206:SF1">
    <property type="entry name" value="SLL8004 PROTEIN"/>
    <property type="match status" value="1"/>
</dbReference>
<dbReference type="InterPro" id="IPR010488">
    <property type="entry name" value="Zeta_toxin_domain"/>
</dbReference>
<dbReference type="RefSeq" id="WP_106523649.1">
    <property type="nucleotide sequence ID" value="NZ_PYGD01000006.1"/>
</dbReference>
<dbReference type="OrthoDB" id="9791543at2"/>
<keyword evidence="1" id="KW-0547">Nucleotide-binding</keyword>
<dbReference type="SUPFAM" id="SSF52540">
    <property type="entry name" value="P-loop containing nucleoside triphosphate hydrolases"/>
    <property type="match status" value="1"/>
</dbReference>
<dbReference type="AlphaFoldDB" id="A0A2P8D1E9"/>
<evidence type="ECO:0000313" key="5">
    <source>
        <dbReference type="Proteomes" id="UP000240572"/>
    </source>
</evidence>
<keyword evidence="5" id="KW-1185">Reference proteome</keyword>
<dbReference type="CDD" id="cd00267">
    <property type="entry name" value="ABC_ATPase"/>
    <property type="match status" value="1"/>
</dbReference>
<evidence type="ECO:0000259" key="3">
    <source>
        <dbReference type="Pfam" id="PF06414"/>
    </source>
</evidence>
<reference evidence="4 5" key="1">
    <citation type="submission" date="2018-03" db="EMBL/GenBank/DDBJ databases">
        <title>Genomic Encyclopedia of Type Strains, Phase III (KMG-III): the genomes of soil and plant-associated and newly described type strains.</title>
        <authorList>
            <person name="Whitman W."/>
        </authorList>
    </citation>
    <scope>NUCLEOTIDE SEQUENCE [LARGE SCALE GENOMIC DNA]</scope>
    <source>
        <strain evidence="4 5">CGMCC 1.12700</strain>
    </source>
</reference>
<dbReference type="GO" id="GO:0005524">
    <property type="term" value="F:ATP binding"/>
    <property type="evidence" value="ECO:0007669"/>
    <property type="project" value="UniProtKB-KW"/>
</dbReference>
<evidence type="ECO:0000256" key="2">
    <source>
        <dbReference type="ARBA" id="ARBA00022840"/>
    </source>
</evidence>
<comment type="caution">
    <text evidence="4">The sequence shown here is derived from an EMBL/GenBank/DDBJ whole genome shotgun (WGS) entry which is preliminary data.</text>
</comment>
<evidence type="ECO:0000313" key="4">
    <source>
        <dbReference type="EMBL" id="PSK91038.1"/>
    </source>
</evidence>
<dbReference type="Gene3D" id="3.40.50.300">
    <property type="entry name" value="P-loop containing nucleotide triphosphate hydrolases"/>
    <property type="match status" value="1"/>
</dbReference>
<dbReference type="Proteomes" id="UP000240572">
    <property type="component" value="Unassembled WGS sequence"/>
</dbReference>
<feature type="domain" description="Zeta toxin" evidence="3">
    <location>
        <begin position="2"/>
        <end position="146"/>
    </location>
</feature>